<sequence>MVLHRLVPKKAEKAEVTKVMKKENVQTRAKKQTSRQSNAELAKPANEICRGVLKPAMSDSTRSQMMGALRALSLVKAPTVLFQLVYANPSMTMDVDMVEYFAGLPLWAQCGYKAVPFEINLSGSMMDILSPVGFCVALCMALRVKRGGFSMIATVCSSWVFLSRSSTGRSIWRPLGNRCVRWVEDANVMVSRVTLLLYVLHSKQVMWLYEQPGSSILWSHPRMEQFIRHLDAYRSHTYMGAFGGCSPKPTAVLLLTYPHRLARSSFPVVSLRGATTPIRGAWAWGLVTHGEGEDG</sequence>
<protein>
    <submittedName>
        <fullName evidence="1">Uncharacterized protein</fullName>
    </submittedName>
</protein>
<comment type="caution">
    <text evidence="1">The sequence shown here is derived from an EMBL/GenBank/DDBJ whole genome shotgun (WGS) entry which is preliminary data.</text>
</comment>
<accession>A0ABP0JVY5</accession>
<name>A0ABP0JVY5_9DINO</name>
<reference evidence="1 2" key="1">
    <citation type="submission" date="2024-02" db="EMBL/GenBank/DDBJ databases">
        <authorList>
            <person name="Chen Y."/>
            <person name="Shah S."/>
            <person name="Dougan E. K."/>
            <person name="Thang M."/>
            <person name="Chan C."/>
        </authorList>
    </citation>
    <scope>NUCLEOTIDE SEQUENCE [LARGE SCALE GENOMIC DNA]</scope>
</reference>
<gene>
    <name evidence="1" type="ORF">SCF082_LOCUS14112</name>
</gene>
<dbReference type="EMBL" id="CAXAMM010008791">
    <property type="protein sequence ID" value="CAK9018456.1"/>
    <property type="molecule type" value="Genomic_DNA"/>
</dbReference>
<dbReference type="Proteomes" id="UP001642464">
    <property type="component" value="Unassembled WGS sequence"/>
</dbReference>
<evidence type="ECO:0000313" key="1">
    <source>
        <dbReference type="EMBL" id="CAK9018456.1"/>
    </source>
</evidence>
<evidence type="ECO:0000313" key="2">
    <source>
        <dbReference type="Proteomes" id="UP001642464"/>
    </source>
</evidence>
<organism evidence="1 2">
    <name type="scientific">Durusdinium trenchii</name>
    <dbReference type="NCBI Taxonomy" id="1381693"/>
    <lineage>
        <taxon>Eukaryota</taxon>
        <taxon>Sar</taxon>
        <taxon>Alveolata</taxon>
        <taxon>Dinophyceae</taxon>
        <taxon>Suessiales</taxon>
        <taxon>Symbiodiniaceae</taxon>
        <taxon>Durusdinium</taxon>
    </lineage>
</organism>
<proteinExistence type="predicted"/>
<keyword evidence="2" id="KW-1185">Reference proteome</keyword>